<accession>A0A843XGX4</accession>
<evidence type="ECO:0000256" key="1">
    <source>
        <dbReference type="ARBA" id="ARBA00005510"/>
    </source>
</evidence>
<dbReference type="Proteomes" id="UP000652761">
    <property type="component" value="Unassembled WGS sequence"/>
</dbReference>
<feature type="compositionally biased region" description="Polar residues" evidence="4">
    <location>
        <begin position="209"/>
        <end position="226"/>
    </location>
</feature>
<comment type="caution">
    <text evidence="6">The sequence shown here is derived from an EMBL/GenBank/DDBJ whole genome shotgun (WGS) entry which is preliminary data.</text>
</comment>
<sequence length="635" mass="69493">MPPSQYCDQRRCVWSCSVFSIFPMWRHFKTRRRSETSQELIHRYMELLWENGQIVTHSTVSNYKASIPSTSLIQVPAEEGNHIVTNGDDQMGLVGKGLLQTAQLPCSDQTTTNINQEQPDEMNPSTLDCPVVDIYMELFSQVSGIDLDDSLSLTVLSAKDSERCLEGRESLFQEQCQTFMSSSRPKDHPDVTIGANLNRCGNGDLPATKLQQTQDPASGKHPSSSAPLMDFSHFSRLAAQVGSNFEFMDGMSNSSETACAPARGGRSLMGPDSDHSALFHGQMPSSARSKQDLKLLPADQHHAKMAVSFQNSEPVCWEDDARHAGKHNDQIDSTANLRMPAPAADDVSGHGSSFQGRRSVLAGKNQSEKPVLTTSPSMCSANVVAGASPIHDVKSKAKWKTPEGEASEYRAEDCEDDSASTIRKPITRKSASIKRSRGVGSHSFSERRRRDRINEKIRALRRLIPNCSKVDKATTLNEAIEYLRALQMQLQLAEEKKNIGFLNEQIMSMYGGLHMMPVMLSSGTPPMGMGFNMGMGFGMGMLEMAGPSMLPMPHMQGPVLHPYGSIPRTGGLLHGMPASTNLEMFGQGSSPMSIPHPTASMAPSAPVSKKKVNHAPEVPEQPEDGAAADHRPTRW</sequence>
<evidence type="ECO:0000259" key="5">
    <source>
        <dbReference type="PROSITE" id="PS50888"/>
    </source>
</evidence>
<keyword evidence="2" id="KW-0805">Transcription regulation</keyword>
<organism evidence="6 7">
    <name type="scientific">Colocasia esculenta</name>
    <name type="common">Wild taro</name>
    <name type="synonym">Arum esculentum</name>
    <dbReference type="NCBI Taxonomy" id="4460"/>
    <lineage>
        <taxon>Eukaryota</taxon>
        <taxon>Viridiplantae</taxon>
        <taxon>Streptophyta</taxon>
        <taxon>Embryophyta</taxon>
        <taxon>Tracheophyta</taxon>
        <taxon>Spermatophyta</taxon>
        <taxon>Magnoliopsida</taxon>
        <taxon>Liliopsida</taxon>
        <taxon>Araceae</taxon>
        <taxon>Aroideae</taxon>
        <taxon>Colocasieae</taxon>
        <taxon>Colocasia</taxon>
    </lineage>
</organism>
<dbReference type="PROSITE" id="PS50888">
    <property type="entry name" value="BHLH"/>
    <property type="match status" value="1"/>
</dbReference>
<evidence type="ECO:0000313" key="6">
    <source>
        <dbReference type="EMBL" id="MQM18566.1"/>
    </source>
</evidence>
<dbReference type="AlphaFoldDB" id="A0A843XGX4"/>
<keyword evidence="3" id="KW-0804">Transcription</keyword>
<feature type="region of interest" description="Disordered" evidence="4">
    <location>
        <begin position="258"/>
        <end position="291"/>
    </location>
</feature>
<feature type="region of interest" description="Disordered" evidence="4">
    <location>
        <begin position="202"/>
        <end position="226"/>
    </location>
</feature>
<evidence type="ECO:0000256" key="4">
    <source>
        <dbReference type="SAM" id="MobiDB-lite"/>
    </source>
</evidence>
<dbReference type="Gene3D" id="4.10.280.10">
    <property type="entry name" value="Helix-loop-helix DNA-binding domain"/>
    <property type="match status" value="1"/>
</dbReference>
<dbReference type="PANTHER" id="PTHR46807:SF1">
    <property type="entry name" value="TRANSCRIPTION FACTOR PIF3"/>
    <property type="match status" value="1"/>
</dbReference>
<dbReference type="InterPro" id="IPR044273">
    <property type="entry name" value="PIF3-like"/>
</dbReference>
<dbReference type="OrthoDB" id="690068at2759"/>
<dbReference type="SMART" id="SM00353">
    <property type="entry name" value="HLH"/>
    <property type="match status" value="1"/>
</dbReference>
<feature type="domain" description="BHLH" evidence="5">
    <location>
        <begin position="437"/>
        <end position="486"/>
    </location>
</feature>
<dbReference type="InterPro" id="IPR036638">
    <property type="entry name" value="HLH_DNA-bd_sf"/>
</dbReference>
<evidence type="ECO:0000256" key="2">
    <source>
        <dbReference type="ARBA" id="ARBA00023015"/>
    </source>
</evidence>
<dbReference type="InterPro" id="IPR011598">
    <property type="entry name" value="bHLH_dom"/>
</dbReference>
<feature type="region of interest" description="Disordered" evidence="4">
    <location>
        <begin position="586"/>
        <end position="635"/>
    </location>
</feature>
<reference evidence="6" key="1">
    <citation type="submission" date="2017-07" db="EMBL/GenBank/DDBJ databases">
        <title>Taro Niue Genome Assembly and Annotation.</title>
        <authorList>
            <person name="Atibalentja N."/>
            <person name="Keating K."/>
            <person name="Fields C.J."/>
        </authorList>
    </citation>
    <scope>NUCLEOTIDE SEQUENCE</scope>
    <source>
        <strain evidence="6">Niue_2</strain>
        <tissue evidence="6">Leaf</tissue>
    </source>
</reference>
<dbReference type="GO" id="GO:0046983">
    <property type="term" value="F:protein dimerization activity"/>
    <property type="evidence" value="ECO:0007669"/>
    <property type="project" value="InterPro"/>
</dbReference>
<keyword evidence="7" id="KW-1185">Reference proteome</keyword>
<proteinExistence type="inferred from homology"/>
<name>A0A843XGX4_COLES</name>
<comment type="similarity">
    <text evidence="1">Belongs to the bHLH protein family.</text>
</comment>
<evidence type="ECO:0000313" key="7">
    <source>
        <dbReference type="Proteomes" id="UP000652761"/>
    </source>
</evidence>
<dbReference type="Pfam" id="PF00010">
    <property type="entry name" value="HLH"/>
    <property type="match status" value="1"/>
</dbReference>
<dbReference type="EMBL" id="NMUH01008283">
    <property type="protein sequence ID" value="MQM18566.1"/>
    <property type="molecule type" value="Genomic_DNA"/>
</dbReference>
<evidence type="ECO:0000256" key="3">
    <source>
        <dbReference type="ARBA" id="ARBA00023163"/>
    </source>
</evidence>
<dbReference type="PANTHER" id="PTHR46807">
    <property type="entry name" value="TRANSCRIPTION FACTOR PIF3"/>
    <property type="match status" value="1"/>
</dbReference>
<dbReference type="GO" id="GO:0003700">
    <property type="term" value="F:DNA-binding transcription factor activity"/>
    <property type="evidence" value="ECO:0007669"/>
    <property type="project" value="InterPro"/>
</dbReference>
<protein>
    <recommendedName>
        <fullName evidence="5">BHLH domain-containing protein</fullName>
    </recommendedName>
</protein>
<gene>
    <name evidence="6" type="ORF">Taro_051560</name>
</gene>
<dbReference type="SUPFAM" id="SSF47459">
    <property type="entry name" value="HLH, helix-loop-helix DNA-binding domain"/>
    <property type="match status" value="1"/>
</dbReference>